<comment type="caution">
    <text evidence="1">The sequence shown here is derived from an EMBL/GenBank/DDBJ whole genome shotgun (WGS) entry which is preliminary data.</text>
</comment>
<dbReference type="AlphaFoldDB" id="A0A0F9RZJ2"/>
<organism evidence="1">
    <name type="scientific">marine sediment metagenome</name>
    <dbReference type="NCBI Taxonomy" id="412755"/>
    <lineage>
        <taxon>unclassified sequences</taxon>
        <taxon>metagenomes</taxon>
        <taxon>ecological metagenomes</taxon>
    </lineage>
</organism>
<dbReference type="NCBIfam" id="NF047593">
    <property type="entry name" value="IS66_ISAeme5_TnpA"/>
    <property type="match status" value="1"/>
</dbReference>
<reference evidence="1" key="1">
    <citation type="journal article" date="2015" name="Nature">
        <title>Complex archaea that bridge the gap between prokaryotes and eukaryotes.</title>
        <authorList>
            <person name="Spang A."/>
            <person name="Saw J.H."/>
            <person name="Jorgensen S.L."/>
            <person name="Zaremba-Niedzwiedzka K."/>
            <person name="Martijn J."/>
            <person name="Lind A.E."/>
            <person name="van Eijk R."/>
            <person name="Schleper C."/>
            <person name="Guy L."/>
            <person name="Ettema T.J."/>
        </authorList>
    </citation>
    <scope>NUCLEOTIDE SEQUENCE</scope>
</reference>
<gene>
    <name evidence="1" type="ORF">LCGC14_0834930</name>
</gene>
<proteinExistence type="predicted"/>
<name>A0A0F9RZJ2_9ZZZZ</name>
<accession>A0A0F9RZJ2</accession>
<evidence type="ECO:0008006" key="2">
    <source>
        <dbReference type="Google" id="ProtNLM"/>
    </source>
</evidence>
<protein>
    <recommendedName>
        <fullName evidence="2">Transposase</fullName>
    </recommendedName>
</protein>
<dbReference type="EMBL" id="LAZR01002414">
    <property type="protein sequence ID" value="KKN30331.1"/>
    <property type="molecule type" value="Genomic_DNA"/>
</dbReference>
<evidence type="ECO:0000313" key="1">
    <source>
        <dbReference type="EMBL" id="KKN30331.1"/>
    </source>
</evidence>
<sequence>MRKTRSLEQWRNIIEEQQASDLTITEFCQQHALSKTSFYAARSKLNTESSRFVQAKVTKHVAPTEQQLPIMLTIGSVKISFPPTMPVAYLSQLLRELAL</sequence>